<dbReference type="CDD" id="cd02440">
    <property type="entry name" value="AdoMet_MTases"/>
    <property type="match status" value="1"/>
</dbReference>
<dbReference type="InterPro" id="IPR029063">
    <property type="entry name" value="SAM-dependent_MTases_sf"/>
</dbReference>
<keyword evidence="2" id="KW-0808">Transferase</keyword>
<sequence length="213" mass="23141">MGTVFDTIADDYDRWYDDAAGRALFREEVACLRAVWNDFAGRWLEVGVGSGRFAEALSIGYGIDLSLPMAVKAAARGIRVQLARAERLPYPADALDGILIAFTLCFLDRPDAVFRECRRVLRPGGRLLLGTLPTEGAWARAYMRKGAQGHPIYAHARFRPLKKTLAMAARTGLVLRQSAGALLHSPDHEPANAPVITPGMAPGAGFAAFLFEA</sequence>
<dbReference type="RefSeq" id="WP_246910778.1">
    <property type="nucleotide sequence ID" value="NZ_JALJRB010000016.1"/>
</dbReference>
<comment type="caution">
    <text evidence="2">The sequence shown here is derived from an EMBL/GenBank/DDBJ whole genome shotgun (WGS) entry which is preliminary data.</text>
</comment>
<gene>
    <name evidence="2" type="ORF">MRX98_14245</name>
</gene>
<proteinExistence type="predicted"/>
<evidence type="ECO:0000259" key="1">
    <source>
        <dbReference type="Pfam" id="PF08241"/>
    </source>
</evidence>
<dbReference type="InterPro" id="IPR050508">
    <property type="entry name" value="Methyltransf_Superfamily"/>
</dbReference>
<evidence type="ECO:0000313" key="2">
    <source>
        <dbReference type="EMBL" id="MCJ8501740.1"/>
    </source>
</evidence>
<dbReference type="Gene3D" id="3.40.50.150">
    <property type="entry name" value="Vaccinia Virus protein VP39"/>
    <property type="match status" value="1"/>
</dbReference>
<protein>
    <submittedName>
        <fullName evidence="2">Class I SAM-dependent methyltransferase</fullName>
    </submittedName>
</protein>
<dbReference type="GO" id="GO:0032259">
    <property type="term" value="P:methylation"/>
    <property type="evidence" value="ECO:0007669"/>
    <property type="project" value="UniProtKB-KW"/>
</dbReference>
<dbReference type="PANTHER" id="PTHR42912">
    <property type="entry name" value="METHYLTRANSFERASE"/>
    <property type="match status" value="1"/>
</dbReference>
<dbReference type="Pfam" id="PF08241">
    <property type="entry name" value="Methyltransf_11"/>
    <property type="match status" value="1"/>
</dbReference>
<dbReference type="AlphaFoldDB" id="A0AA41R603"/>
<dbReference type="PANTHER" id="PTHR42912:SF80">
    <property type="entry name" value="METHYLTRANSFERASE DOMAIN-CONTAINING PROTEIN"/>
    <property type="match status" value="1"/>
</dbReference>
<evidence type="ECO:0000313" key="3">
    <source>
        <dbReference type="Proteomes" id="UP001165427"/>
    </source>
</evidence>
<feature type="domain" description="Methyltransferase type 11" evidence="1">
    <location>
        <begin position="44"/>
        <end position="128"/>
    </location>
</feature>
<keyword evidence="3" id="KW-1185">Reference proteome</keyword>
<dbReference type="SUPFAM" id="SSF53335">
    <property type="entry name" value="S-adenosyl-L-methionine-dependent methyltransferases"/>
    <property type="match status" value="1"/>
</dbReference>
<reference evidence="2" key="1">
    <citation type="submission" date="2022-04" db="EMBL/GenBank/DDBJ databases">
        <title>Desulfatitalea alkaliphila sp. nov., a novel anaerobic sulfate-reducing bacterium isolated from terrestrial mud volcano, Taman Peninsula, Russia.</title>
        <authorList>
            <person name="Khomyakova M.A."/>
            <person name="Merkel A.Y."/>
            <person name="Slobodkin A.I."/>
        </authorList>
    </citation>
    <scope>NUCLEOTIDE SEQUENCE</scope>
    <source>
        <strain evidence="2">M08but</strain>
    </source>
</reference>
<keyword evidence="2" id="KW-0489">Methyltransferase</keyword>
<accession>A0AA41R603</accession>
<dbReference type="EMBL" id="JALJRB010000016">
    <property type="protein sequence ID" value="MCJ8501740.1"/>
    <property type="molecule type" value="Genomic_DNA"/>
</dbReference>
<dbReference type="Proteomes" id="UP001165427">
    <property type="component" value="Unassembled WGS sequence"/>
</dbReference>
<dbReference type="InterPro" id="IPR013216">
    <property type="entry name" value="Methyltransf_11"/>
</dbReference>
<organism evidence="2 3">
    <name type="scientific">Desulfatitalea alkaliphila</name>
    <dbReference type="NCBI Taxonomy" id="2929485"/>
    <lineage>
        <taxon>Bacteria</taxon>
        <taxon>Pseudomonadati</taxon>
        <taxon>Thermodesulfobacteriota</taxon>
        <taxon>Desulfobacteria</taxon>
        <taxon>Desulfobacterales</taxon>
        <taxon>Desulfosarcinaceae</taxon>
        <taxon>Desulfatitalea</taxon>
    </lineage>
</organism>
<name>A0AA41R603_9BACT</name>
<dbReference type="GO" id="GO:0008757">
    <property type="term" value="F:S-adenosylmethionine-dependent methyltransferase activity"/>
    <property type="evidence" value="ECO:0007669"/>
    <property type="project" value="InterPro"/>
</dbReference>